<proteinExistence type="predicted"/>
<dbReference type="InterPro" id="IPR006311">
    <property type="entry name" value="TAT_signal"/>
</dbReference>
<dbReference type="AlphaFoldDB" id="A0A7H0IPK0"/>
<dbReference type="RefSeq" id="WP_187751640.1">
    <property type="nucleotide sequence ID" value="NZ_CP060828.1"/>
</dbReference>
<dbReference type="Proteomes" id="UP000516052">
    <property type="component" value="Chromosome"/>
</dbReference>
<evidence type="ECO:0000313" key="2">
    <source>
        <dbReference type="EMBL" id="QNP74716.1"/>
    </source>
</evidence>
<keyword evidence="1" id="KW-0732">Signal</keyword>
<feature type="chain" id="PRO_5039444003" evidence="1">
    <location>
        <begin position="41"/>
        <end position="195"/>
    </location>
</feature>
<dbReference type="PROSITE" id="PS51318">
    <property type="entry name" value="TAT"/>
    <property type="match status" value="1"/>
</dbReference>
<protein>
    <submittedName>
        <fullName evidence="2">Uncharacterized protein</fullName>
    </submittedName>
</protein>
<sequence>MGFKARGDGESGSRGGPARRTVLTRTLGAAAAGLTGVALAASTTASPASAAVRANQADWRFCVKCYGMFFRGYPTDGVCPAGGGHDSAGYNFNLPHSIPETPTAQHNWRFCTKCYGMFFWGYPDNGRCPAGAAHAAAGYDFVLPHDIPQTANTQRNWRFCPQCYGLYYYGYPTNGRCPAGAAHTMAGYDFVLPYL</sequence>
<reference evidence="2 3" key="1">
    <citation type="submission" date="2020-08" db="EMBL/GenBank/DDBJ databases">
        <title>A novel species.</title>
        <authorList>
            <person name="Gao J."/>
        </authorList>
    </citation>
    <scope>NUCLEOTIDE SEQUENCE [LARGE SCALE GENOMIC DNA]</scope>
    <source>
        <strain evidence="2 3">CRXT-G-22</strain>
    </source>
</reference>
<evidence type="ECO:0000256" key="1">
    <source>
        <dbReference type="SAM" id="SignalP"/>
    </source>
</evidence>
<accession>A0A7H0IPK0</accession>
<feature type="signal peptide" evidence="1">
    <location>
        <begin position="1"/>
        <end position="40"/>
    </location>
</feature>
<name>A0A7H0IPK0_9ACTN</name>
<gene>
    <name evidence="2" type="ORF">IAG44_38215</name>
</gene>
<keyword evidence="3" id="KW-1185">Reference proteome</keyword>
<dbReference type="KEGG" id="sroi:IAG44_38215"/>
<dbReference type="EMBL" id="CP060828">
    <property type="protein sequence ID" value="QNP74716.1"/>
    <property type="molecule type" value="Genomic_DNA"/>
</dbReference>
<evidence type="ECO:0000313" key="3">
    <source>
        <dbReference type="Proteomes" id="UP000516052"/>
    </source>
</evidence>
<organism evidence="2 3">
    <name type="scientific">Streptomyces roseirectus</name>
    <dbReference type="NCBI Taxonomy" id="2768066"/>
    <lineage>
        <taxon>Bacteria</taxon>
        <taxon>Bacillati</taxon>
        <taxon>Actinomycetota</taxon>
        <taxon>Actinomycetes</taxon>
        <taxon>Kitasatosporales</taxon>
        <taxon>Streptomycetaceae</taxon>
        <taxon>Streptomyces</taxon>
    </lineage>
</organism>